<sequence length="285" mass="29784">MKNNATPSSKDLIHTAIWQETPEADNPFATRAAYCRGYDVYGAMAGNARWMEMLWLLLRAELPAGPELDILEALAVALANPGPRDASVHAAMCGGVGGSTAASSLMAALAVGAGRSGGAREVHDAMTMWKRCGADLAAWRAFHAASAHDPVDVWPEQSHLPGFDPHGAATPLPVRQLLATLDRMGAGPGTAWLHAGLEDARAAAGLPLAMCGVAACVLHDLGFSPDEGEMLYLLLRLPGAAAHALEQKAVGFKRFPFYKLELDPAATPPVPVSVPASAAIEKEAA</sequence>
<dbReference type="Proteomes" id="UP000450676">
    <property type="component" value="Unassembled WGS sequence"/>
</dbReference>
<keyword evidence="2" id="KW-1185">Reference proteome</keyword>
<dbReference type="GO" id="GO:0046912">
    <property type="term" value="F:acyltransferase activity, acyl groups converted into alkyl on transfer"/>
    <property type="evidence" value="ECO:0007669"/>
    <property type="project" value="InterPro"/>
</dbReference>
<reference evidence="1 2" key="1">
    <citation type="submission" date="2019-12" db="EMBL/GenBank/DDBJ databases">
        <title>Novel species isolated from a subtropical stream in China.</title>
        <authorList>
            <person name="Lu H."/>
        </authorList>
    </citation>
    <scope>NUCLEOTIDE SEQUENCE [LARGE SCALE GENOMIC DNA]</scope>
    <source>
        <strain evidence="1 2">FT127W</strain>
    </source>
</reference>
<protein>
    <submittedName>
        <fullName evidence="1">Citryl-CoA lyase</fullName>
    </submittedName>
</protein>
<proteinExistence type="predicted"/>
<dbReference type="SUPFAM" id="SSF48256">
    <property type="entry name" value="Citrate synthase"/>
    <property type="match status" value="1"/>
</dbReference>
<name>A0A7X4HAS7_9BURK</name>
<organism evidence="1 2">
    <name type="scientific">Pseudoduganella aquatica</name>
    <dbReference type="NCBI Taxonomy" id="2660641"/>
    <lineage>
        <taxon>Bacteria</taxon>
        <taxon>Pseudomonadati</taxon>
        <taxon>Pseudomonadota</taxon>
        <taxon>Betaproteobacteria</taxon>
        <taxon>Burkholderiales</taxon>
        <taxon>Oxalobacteraceae</taxon>
        <taxon>Telluria group</taxon>
        <taxon>Pseudoduganella</taxon>
    </lineage>
</organism>
<accession>A0A7X4HAS7</accession>
<dbReference type="AlphaFoldDB" id="A0A7X4HAS7"/>
<dbReference type="RefSeq" id="WP_161071231.1">
    <property type="nucleotide sequence ID" value="NZ_WWCU01000004.1"/>
</dbReference>
<dbReference type="GO" id="GO:0016829">
    <property type="term" value="F:lyase activity"/>
    <property type="evidence" value="ECO:0007669"/>
    <property type="project" value="UniProtKB-KW"/>
</dbReference>
<comment type="caution">
    <text evidence="1">The sequence shown here is derived from an EMBL/GenBank/DDBJ whole genome shotgun (WGS) entry which is preliminary data.</text>
</comment>
<dbReference type="InterPro" id="IPR036969">
    <property type="entry name" value="Citrate_synthase_sf"/>
</dbReference>
<dbReference type="EMBL" id="WWCU01000004">
    <property type="protein sequence ID" value="MYN06845.1"/>
    <property type="molecule type" value="Genomic_DNA"/>
</dbReference>
<evidence type="ECO:0000313" key="1">
    <source>
        <dbReference type="EMBL" id="MYN06845.1"/>
    </source>
</evidence>
<gene>
    <name evidence="1" type="ORF">GTP77_05790</name>
</gene>
<keyword evidence="1" id="KW-0456">Lyase</keyword>
<evidence type="ECO:0000313" key="2">
    <source>
        <dbReference type="Proteomes" id="UP000450676"/>
    </source>
</evidence>